<dbReference type="Gene3D" id="3.40.50.2000">
    <property type="entry name" value="Glycogen Phosphorylase B"/>
    <property type="match status" value="2"/>
</dbReference>
<evidence type="ECO:0000313" key="3">
    <source>
        <dbReference type="Proteomes" id="UP000198756"/>
    </source>
</evidence>
<name>A0A1G5Y6G9_9BACT</name>
<feature type="domain" description="UDP-N-acetylglucosamine 2-epimerase" evidence="1">
    <location>
        <begin position="22"/>
        <end position="363"/>
    </location>
</feature>
<dbReference type="EMBL" id="FMXE01000014">
    <property type="protein sequence ID" value="SDA77786.1"/>
    <property type="molecule type" value="Genomic_DNA"/>
</dbReference>
<evidence type="ECO:0000259" key="1">
    <source>
        <dbReference type="Pfam" id="PF02350"/>
    </source>
</evidence>
<evidence type="ECO:0000313" key="2">
    <source>
        <dbReference type="EMBL" id="SDA77786.1"/>
    </source>
</evidence>
<dbReference type="STRING" id="279824.SAMN03080617_02257"/>
<dbReference type="AlphaFoldDB" id="A0A1G5Y6G9"/>
<dbReference type="InterPro" id="IPR020004">
    <property type="entry name" value="UDP-GlcNAc_Epase"/>
</dbReference>
<dbReference type="RefSeq" id="WP_092730042.1">
    <property type="nucleotide sequence ID" value="NZ_FMXE01000014.1"/>
</dbReference>
<dbReference type="InterPro" id="IPR029767">
    <property type="entry name" value="WecB-like"/>
</dbReference>
<reference evidence="3" key="1">
    <citation type="submission" date="2016-10" db="EMBL/GenBank/DDBJ databases">
        <authorList>
            <person name="Varghese N."/>
            <person name="Submissions S."/>
        </authorList>
    </citation>
    <scope>NUCLEOTIDE SEQUENCE [LARGE SCALE GENOMIC DNA]</scope>
    <source>
        <strain evidence="3">DSM 22703</strain>
    </source>
</reference>
<accession>A0A1G5Y6G9</accession>
<dbReference type="OrthoDB" id="9803238at2"/>
<dbReference type="SUPFAM" id="SSF53756">
    <property type="entry name" value="UDP-Glycosyltransferase/glycogen phosphorylase"/>
    <property type="match status" value="1"/>
</dbReference>
<protein>
    <submittedName>
        <fullName evidence="2">GDP/UDP-N,N'-diacetylbacillosamine 2-epimerase (Hydrolysing)</fullName>
    </submittedName>
</protein>
<dbReference type="Proteomes" id="UP000198756">
    <property type="component" value="Unassembled WGS sequence"/>
</dbReference>
<dbReference type="GO" id="GO:0004553">
    <property type="term" value="F:hydrolase activity, hydrolyzing O-glycosyl compounds"/>
    <property type="evidence" value="ECO:0007669"/>
    <property type="project" value="InterPro"/>
</dbReference>
<dbReference type="PANTHER" id="PTHR43174:SF3">
    <property type="entry name" value="UDP-N-ACETYLGLUCOSAMINE 2-EPIMERASE"/>
    <property type="match status" value="1"/>
</dbReference>
<dbReference type="InterPro" id="IPR003331">
    <property type="entry name" value="UDP_GlcNAc_Epimerase_2_dom"/>
</dbReference>
<dbReference type="NCBIfam" id="TIGR03568">
    <property type="entry name" value="NeuC_NnaA"/>
    <property type="match status" value="1"/>
</dbReference>
<dbReference type="GO" id="GO:0006047">
    <property type="term" value="P:UDP-N-acetylglucosamine metabolic process"/>
    <property type="evidence" value="ECO:0007669"/>
    <property type="project" value="InterPro"/>
</dbReference>
<proteinExistence type="predicted"/>
<organism evidence="2 3">
    <name type="scientific">Algoriphagus alkaliphilus</name>
    <dbReference type="NCBI Taxonomy" id="279824"/>
    <lineage>
        <taxon>Bacteria</taxon>
        <taxon>Pseudomonadati</taxon>
        <taxon>Bacteroidota</taxon>
        <taxon>Cytophagia</taxon>
        <taxon>Cytophagales</taxon>
        <taxon>Cyclobacteriaceae</taxon>
        <taxon>Algoriphagus</taxon>
    </lineage>
</organism>
<dbReference type="PANTHER" id="PTHR43174">
    <property type="entry name" value="UDP-N-ACETYLGLUCOSAMINE 2-EPIMERASE"/>
    <property type="match status" value="1"/>
</dbReference>
<dbReference type="Pfam" id="PF02350">
    <property type="entry name" value="Epimerase_2"/>
    <property type="match status" value="1"/>
</dbReference>
<gene>
    <name evidence="2" type="ORF">SAMN03080617_02257</name>
</gene>
<keyword evidence="3" id="KW-1185">Reference proteome</keyword>
<sequence>MKVFVLIERRADYSRYKPILEKMKADPFFEIYLVVTGICLLDLHGKDVNYIENDGFTIDAKIPMFDSNAPDSGAEMVRSMARVLRDVTFELEKSKPDLVLSGFDIGGNFAVTVAAAHMNIPVAHIQGGEVTGSIDESIRHAMSKFSHIHFPATEDARDRLVRLGENPKDIYVVGCPSIDVLVNTPSMDPKELEEEFGLDFAKPFVLVIQHPVTTEAMSSIDQIRETMKALQTIEAQVVFLLPNNDAGHSKIIEEIKSSGFTWIPSLPTLKFVNLYRNAWALVGNSSSGIHETPTLKIPAVNIGNRQMGRERAANVIDVPNDASQIQLAIKKALFDQDFRKMVSQIKNPYGEGQSADQIVQILKNLDLATVSIQKIFYEGK</sequence>